<feature type="domain" description="HYR" evidence="3">
    <location>
        <begin position="2185"/>
        <end position="2276"/>
    </location>
</feature>
<feature type="domain" description="HYR" evidence="3">
    <location>
        <begin position="1156"/>
        <end position="1243"/>
    </location>
</feature>
<dbReference type="InterPro" id="IPR025667">
    <property type="entry name" value="SprB_repeat"/>
</dbReference>
<protein>
    <submittedName>
        <fullName evidence="4">HYR domain-containing protein</fullName>
    </submittedName>
</protein>
<dbReference type="Pfam" id="PF02494">
    <property type="entry name" value="HYR"/>
    <property type="match status" value="6"/>
</dbReference>
<dbReference type="EMBL" id="QWET01000005">
    <property type="protein sequence ID" value="RIH65628.1"/>
    <property type="molecule type" value="Genomic_DNA"/>
</dbReference>
<evidence type="ECO:0000256" key="1">
    <source>
        <dbReference type="ARBA" id="ARBA00022737"/>
    </source>
</evidence>
<feature type="domain" description="HYR" evidence="3">
    <location>
        <begin position="285"/>
        <end position="371"/>
    </location>
</feature>
<dbReference type="OrthoDB" id="1091850at2"/>
<name>A0A399D323_9BACT</name>
<feature type="domain" description="HYR" evidence="3">
    <location>
        <begin position="2646"/>
        <end position="2746"/>
    </location>
</feature>
<keyword evidence="5" id="KW-1185">Reference proteome</keyword>
<keyword evidence="2" id="KW-1133">Transmembrane helix</keyword>
<dbReference type="Pfam" id="PF13573">
    <property type="entry name" value="SprB"/>
    <property type="match status" value="5"/>
</dbReference>
<keyword evidence="1" id="KW-0677">Repeat</keyword>
<dbReference type="PANTHER" id="PTHR24273:SF32">
    <property type="entry name" value="HYALIN"/>
    <property type="match status" value="1"/>
</dbReference>
<feature type="transmembrane region" description="Helical" evidence="2">
    <location>
        <begin position="7"/>
        <end position="26"/>
    </location>
</feature>
<keyword evidence="2" id="KW-0812">Transmembrane</keyword>
<evidence type="ECO:0000313" key="5">
    <source>
        <dbReference type="Proteomes" id="UP000266441"/>
    </source>
</evidence>
<accession>A0A399D323</accession>
<reference evidence="4 5" key="1">
    <citation type="journal article" date="2015" name="Int. J. Syst. Evol. Microbiol.">
        <title>Mariniphaga sediminis sp. nov., isolated from coastal sediment.</title>
        <authorList>
            <person name="Wang F.Q."/>
            <person name="Shen Q.Y."/>
            <person name="Chen G.J."/>
            <person name="Du Z.J."/>
        </authorList>
    </citation>
    <scope>NUCLEOTIDE SEQUENCE [LARGE SCALE GENOMIC DNA]</scope>
    <source>
        <strain evidence="4 5">SY21</strain>
    </source>
</reference>
<keyword evidence="2" id="KW-0472">Membrane</keyword>
<gene>
    <name evidence="4" type="ORF">D1164_08150</name>
</gene>
<feature type="domain" description="HYR" evidence="3">
    <location>
        <begin position="2461"/>
        <end position="2558"/>
    </location>
</feature>
<dbReference type="InterPro" id="IPR003410">
    <property type="entry name" value="HYR_dom"/>
</dbReference>
<evidence type="ECO:0000259" key="3">
    <source>
        <dbReference type="PROSITE" id="PS50825"/>
    </source>
</evidence>
<dbReference type="Gene3D" id="2.60.40.10">
    <property type="entry name" value="Immunoglobulins"/>
    <property type="match status" value="2"/>
</dbReference>
<proteinExistence type="predicted"/>
<organism evidence="4 5">
    <name type="scientific">Mariniphaga sediminis</name>
    <dbReference type="NCBI Taxonomy" id="1628158"/>
    <lineage>
        <taxon>Bacteria</taxon>
        <taxon>Pseudomonadati</taxon>
        <taxon>Bacteroidota</taxon>
        <taxon>Bacteroidia</taxon>
        <taxon>Marinilabiliales</taxon>
        <taxon>Prolixibacteraceae</taxon>
        <taxon>Mariniphaga</taxon>
    </lineage>
</organism>
<sequence length="2999" mass="317211">MVKNRGHISSVRIYIFVVFYLIVVLGEKSAAMDTSYAYPADFQKQFTIHFSDKRLTSFQYISDLRPGKNLVPAWRDACLGFSGDSSINHNYCYVAPLNLLPVYFNIKKQTGVHHSNAPPLVFFAEKKEYQPFKSKNYCQSPADSCILIQEPFLASAIETTLPARLVRPDGADFLWQQIDYDFNRQLLITAAGQGPVLDCPEDISTYTDINTCTSFIAGNLNPGFDENSVITLTWEMTGATNDASPPQGINLIDDYTFSEGVTVVTYTATGTDGSTTSCFFTITISDNQVPRIESMPSDITVVANPGECTAVVYWSEPIVSDNCTPSHQIIKESTVDPGEVFSVGSTHVLYRAFDAMGNESAVQSFTVTVEDKEPPVLVLPGNLTIHCGDVIPAPWQTWQQLTAAGGNAADNCALDESTFSLRSETASAENCPYVLTRTYEVADAHGNIATAQHRITVEGEEPVLKSGQGVAATVTYTKTDVTCNGGNDGTADLTISNITGTLTITWSASNGGSGYVQGNEDQTGLTAGDYSVDITDDSGTETINFTLSEPLVLSANVTSTDISCNGANDGTITVSSPSGGYGTYEYRLNSGTWQSSGSFSGLSPNSYSVQIRDAANPGCTVTLGTENITQPAILNATVSSTNISCNGANDGTITVSAPSGGYGTYEYRLNSGTWQSSGSFSGLSPNSYSVQIRDAANPGCTVILGTENITQPAVLNATVSSTNISCNGANDGTITVSSPSGGYGTYEYRLNSGTWQSSGSFSGLSPNSYSVQIRDAANPGCTVTLGTENITQPAVLNATVSSTNISCNGATDGTIIVSSPSGGYGTYEYRLNSGTWQSSGSFSGLSPNSYSVQIRDAANPGCSETLTTENITQPDALIITSHPLDQTDCKENQVEFSVSVDNAVGTVNYQWQRKRPADGDFGNVAGGNSATLTVTNIGVGGEDVHGSLYRVIVTDNCQAITSNAATLNVNEIIDLTPNQTSINICNGGSVTYEVFTQGDVVGYEWKKSVTVGVWTTITDGGAYSGATTSALTISNATANESASYRVFVTFNTLNQPAGYPTCIESSDTRVRELVVDDEGPVAICQDITVQLDAAGNATIAEDAVNDGSSDNCGGILTFDTNITSFNCSNVGTNPVELTVTDSNGNTSTCNAIVTVEDNISPTVATCPANISVASDPGNCTAVVNYTAPTFDDNCDGTGLPGTLSAGFSSGQAFPVGVTTVTYQYTDAAGNGPAECSFTVTVTDSEVPVITCPADISVNNSSGFCYATAAVVGLVNATATDNCNPSPTVTGTRSDGLALNVNYPVGITTITWEASDGSNVSTCEQTVEVIDSEGPTFTVPTDITIYVDATCNENRDPVQTGNPINAKDNCTSTVNLTINYSDGAEVPGSCTGNYSFTRTWTVTDAAGNSTSKDQVITVRDNIKPVITVPSNISIACSDSQDPSNTGQATATDNCSVPTITFTDSIGNPSANCANNYTIFRTWIATDLCGNQKIADKKQEIFVSDNKGPEVVFANQIVDVSCPDDIPVYYENLAEFLASDASNDAYDLCSGSVTMELYDEFSFFDSSTGNAGYCPDSVQRTYRFYDECLKYTDVVQTIIVSDLSACTCTECTDKVKVYDVDLRANPDSVWARYNERKDKGSRCCLDDVWWEEGGNDPYRCVSFNVIIDDNAVGVQIETSKGQDAKEWRVDCENVSLEGPDGDIICLPSGEYHLFTHCKQGADPIDYIIRSVRGIIESDDIATRVDCAHQIHTTGDFESTPVWSALNPLYDQYLDTSDPYNPIFYVPLEDKDNVPATIDYQVCADVVGYICGQSTDGTICDTITVQVLDPIEIELNIDTSLVCVDDPLSLVADVSPASSYYEYEWYDGPGGTGNILSNTNTLNLSPPIPLGDYSIRVTDYDPNGLMCNTDVVDFTLEADTTGASVFSPTSDLYIQCNDPAAAQQIQDWLATATAEDDFGNPLDVTNDYNGITHACGTVLPVVFSAVDICGNIGTDTAYIHVTDVTPPVITTDASDGSSDCSTLDPNDDPGYLAWLANNGGAIATDECDDDATLTWTNNSATQTWSGDPANNQITITFIVSDACGNTAETTATYSIIDDQRPTITCPSDVQETAALNDCYKILVTPTDPTMGDNCSVPTLSWEMTGATTGTGAGTVTGESFNVGITTVMYVATDAAGLKDTCYFDVTIIDLNPPIYTLDCPEDISVNADAGICGSVLSIPPPPVEDPCGEPVTLLHDSPYASDPTDASGTYPVGATVITWTATDASGNTATCEQTVTVTDTQKPTITCPGDVVDQITDGGCSLVSSAVGDPTFTDNCSVDSLIYIFAGATTGSGTSQKFNYASGVAFNVGVTTVTYVAFDAAGLTDTCSHTVWIKNLNAPRFSATCPSNVSVSADAGICGANLTIPVPAINNPCGEAYMVSNDWPSATDSMNVNGYYPVGTTIINWTITDASGNVTTCEQTIEVIDDQRPVVNCPPDVEDQITDGGCSLVSSAVGDPTFTDNCSVDSLIYILAGATTGSGTSQKFNYASGVAFNVGVTTVTYVAFDAAGLTDTCSHTVWIKNLNAPQFNVVCPPDVVQDADPGECYGTVSPGVPVINNPCGEAYTVSNNWPSAIDSMNVNGVYPIGTTTINWTIVDASGNVYNCTQNITVNDLLPTLICPPDILVSADFEKDYASGVVVPPPTFDDNCPDSTLTWVMTGATTGTGDTDPSGINIVPSPNTFNVGVTTIEYTFTDAHGHVVTCSFTVTVESKPVIECPPDTTVYVGTGGCTHTFDPGIPDLLQGAAPIDWTWEMTGATTGSGSTPGATPLPDFIGDTPFNLGTTTITWTATNVSGADTCFHIVTVLDTIPPTFTPAPYENCVDPLHWATYNPANPNPVVNHVDPNLDKYPVDLRTLPAGDTSLDLLSLEDNCCDSVDMIINWRIDFSNTPDPQNAGVEISHGSISGTGQPSAYGSDIQLWGDGVLFSDITHTITFWVEDCNGNVSQEQTESIVITPRPQIIKQN</sequence>
<dbReference type="Proteomes" id="UP000266441">
    <property type="component" value="Unassembled WGS sequence"/>
</dbReference>
<comment type="caution">
    <text evidence="4">The sequence shown here is derived from an EMBL/GenBank/DDBJ whole genome shotgun (WGS) entry which is preliminary data.</text>
</comment>
<dbReference type="PANTHER" id="PTHR24273">
    <property type="entry name" value="FI04643P-RELATED"/>
    <property type="match status" value="1"/>
</dbReference>
<dbReference type="InterPro" id="IPR013783">
    <property type="entry name" value="Ig-like_fold"/>
</dbReference>
<feature type="domain" description="HYR" evidence="3">
    <location>
        <begin position="2277"/>
        <end position="2372"/>
    </location>
</feature>
<evidence type="ECO:0000256" key="2">
    <source>
        <dbReference type="SAM" id="Phobius"/>
    </source>
</evidence>
<dbReference type="PROSITE" id="PS50825">
    <property type="entry name" value="HYR"/>
    <property type="match status" value="6"/>
</dbReference>
<evidence type="ECO:0000313" key="4">
    <source>
        <dbReference type="EMBL" id="RIH65628.1"/>
    </source>
</evidence>